<dbReference type="CDD" id="cd02068">
    <property type="entry name" value="radical_SAM_B12_BD"/>
    <property type="match status" value="1"/>
</dbReference>
<dbReference type="GO" id="GO:0005829">
    <property type="term" value="C:cytosol"/>
    <property type="evidence" value="ECO:0007669"/>
    <property type="project" value="TreeGrafter"/>
</dbReference>
<accession>A0A7C9QV56</accession>
<dbReference type="CDD" id="cd01335">
    <property type="entry name" value="Radical_SAM"/>
    <property type="match status" value="1"/>
</dbReference>
<dbReference type="Pfam" id="PF04055">
    <property type="entry name" value="Radical_SAM"/>
    <property type="match status" value="1"/>
</dbReference>
<keyword evidence="5" id="KW-0479">Metal-binding</keyword>
<evidence type="ECO:0000259" key="9">
    <source>
        <dbReference type="PROSITE" id="PS51918"/>
    </source>
</evidence>
<reference evidence="10 11" key="1">
    <citation type="submission" date="2020-02" db="EMBL/GenBank/DDBJ databases">
        <authorList>
            <person name="Dziuba M."/>
            <person name="Kuznetsov B."/>
            <person name="Mardanov A."/>
            <person name="Ravin N."/>
            <person name="Grouzdev D."/>
        </authorList>
    </citation>
    <scope>NUCLEOTIDE SEQUENCE [LARGE SCALE GENOMIC DNA]</scope>
    <source>
        <strain evidence="10 11">SpK</strain>
    </source>
</reference>
<dbReference type="InterPro" id="IPR023404">
    <property type="entry name" value="rSAM_horseshoe"/>
</dbReference>
<evidence type="ECO:0000256" key="1">
    <source>
        <dbReference type="ARBA" id="ARBA00001966"/>
    </source>
</evidence>
<evidence type="ECO:0000313" key="11">
    <source>
        <dbReference type="Proteomes" id="UP000480684"/>
    </source>
</evidence>
<evidence type="ECO:0000256" key="4">
    <source>
        <dbReference type="ARBA" id="ARBA00022691"/>
    </source>
</evidence>
<evidence type="ECO:0000256" key="3">
    <source>
        <dbReference type="ARBA" id="ARBA00022679"/>
    </source>
</evidence>
<dbReference type="SMART" id="SM00729">
    <property type="entry name" value="Elp3"/>
    <property type="match status" value="1"/>
</dbReference>
<feature type="domain" description="Radical SAM core" evidence="9">
    <location>
        <begin position="184"/>
        <end position="432"/>
    </location>
</feature>
<comment type="cofactor">
    <cofactor evidence="1">
        <name>[4Fe-4S] cluster</name>
        <dbReference type="ChEBI" id="CHEBI:49883"/>
    </cofactor>
</comment>
<proteinExistence type="predicted"/>
<dbReference type="GO" id="GO:0051539">
    <property type="term" value="F:4 iron, 4 sulfur cluster binding"/>
    <property type="evidence" value="ECO:0007669"/>
    <property type="project" value="UniProtKB-KW"/>
</dbReference>
<dbReference type="InterPro" id="IPR006638">
    <property type="entry name" value="Elp3/MiaA/NifB-like_rSAM"/>
</dbReference>
<dbReference type="GO" id="GO:0031419">
    <property type="term" value="F:cobalamin binding"/>
    <property type="evidence" value="ECO:0007669"/>
    <property type="project" value="InterPro"/>
</dbReference>
<evidence type="ECO:0000313" key="10">
    <source>
        <dbReference type="EMBL" id="NFV81177.1"/>
    </source>
</evidence>
<evidence type="ECO:0000256" key="6">
    <source>
        <dbReference type="ARBA" id="ARBA00023004"/>
    </source>
</evidence>
<dbReference type="InterPro" id="IPR058240">
    <property type="entry name" value="rSAM_sf"/>
</dbReference>
<comment type="caution">
    <text evidence="10">The sequence shown here is derived from an EMBL/GenBank/DDBJ whole genome shotgun (WGS) entry which is preliminary data.</text>
</comment>
<evidence type="ECO:0000259" key="8">
    <source>
        <dbReference type="PROSITE" id="PS51332"/>
    </source>
</evidence>
<protein>
    <submittedName>
        <fullName evidence="10">Radical SAM protein</fullName>
    </submittedName>
</protein>
<dbReference type="SFLD" id="SFLDS00029">
    <property type="entry name" value="Radical_SAM"/>
    <property type="match status" value="1"/>
</dbReference>
<dbReference type="Gene3D" id="3.80.30.20">
    <property type="entry name" value="tm_1862 like domain"/>
    <property type="match status" value="1"/>
</dbReference>
<dbReference type="PROSITE" id="PS51918">
    <property type="entry name" value="RADICAL_SAM"/>
    <property type="match status" value="1"/>
</dbReference>
<keyword evidence="7" id="KW-0411">Iron-sulfur</keyword>
<keyword evidence="2" id="KW-0489">Methyltransferase</keyword>
<dbReference type="Gene3D" id="3.40.50.280">
    <property type="entry name" value="Cobalamin-binding domain"/>
    <property type="match status" value="1"/>
</dbReference>
<keyword evidence="4" id="KW-0949">S-adenosyl-L-methionine</keyword>
<keyword evidence="11" id="KW-1185">Reference proteome</keyword>
<dbReference type="PANTHER" id="PTHR43409:SF7">
    <property type="entry name" value="BLL1977 PROTEIN"/>
    <property type="match status" value="1"/>
</dbReference>
<evidence type="ECO:0000256" key="2">
    <source>
        <dbReference type="ARBA" id="ARBA00022603"/>
    </source>
</evidence>
<dbReference type="InterPro" id="IPR007197">
    <property type="entry name" value="rSAM"/>
</dbReference>
<dbReference type="GO" id="GO:0046872">
    <property type="term" value="F:metal ion binding"/>
    <property type="evidence" value="ECO:0007669"/>
    <property type="project" value="UniProtKB-KW"/>
</dbReference>
<keyword evidence="6" id="KW-0408">Iron</keyword>
<sequence length="577" mass="65149">MAKVVLIYPGIGNGLGFNNDSGERSQTWPHPGLALISALLKQHGHRVELIDLRKLSGWEMFEAQCAERNGDGEKVVFGITVLTVNFGIARECASRLKKVVPNAWLVAGGPHPTLMTQQMQETGLFDTLVQAEGEVVMLEIADAIERGECPPAGIVKGKPVANLDDLPFFDRDLFDVVEEPVLNILPRPFLTLVSGRGCLYHCTFCQPAERLMFGGVRNRSVESVIAEIKLLQRSHGLKSTMFQDDCLTQDRDWVLKFCDALETEGISLEWCCQARADIICANEDMVARMHQCGLRALSIGFESGSDRILKFLGKQTTAELNLRAAEICHRHGIRMIGNFMMGIPTETEAEVWQTVDLIKKVRPYVYLISFFAPTPGSGLYTYCERNGLMRDDTDFDNYSRSPSGEKIKGVDYALLRRAYREALRVGEKLSIEEMRRRLKEEMELRPRRVLVMRSVRSDQFNELLDDLAQCFDGLVIDAIVQRGVLDEVNHDRINGEIHPVDQQFLNADRIPEELYAHLRTIDYDAVVIPCLATYQHGYEQPHRIAERILNGTAGRRVFINENREPHPEFHHAIEGAA</sequence>
<dbReference type="InterPro" id="IPR006158">
    <property type="entry name" value="Cobalamin-bd"/>
</dbReference>
<dbReference type="SUPFAM" id="SSF102114">
    <property type="entry name" value="Radical SAM enzymes"/>
    <property type="match status" value="1"/>
</dbReference>
<dbReference type="Pfam" id="PF02310">
    <property type="entry name" value="B12-binding"/>
    <property type="match status" value="1"/>
</dbReference>
<dbReference type="SFLD" id="SFLDG01082">
    <property type="entry name" value="B12-binding_domain_containing"/>
    <property type="match status" value="1"/>
</dbReference>
<evidence type="ECO:0000256" key="7">
    <source>
        <dbReference type="ARBA" id="ARBA00023014"/>
    </source>
</evidence>
<gene>
    <name evidence="10" type="ORF">G4223_13750</name>
</gene>
<name>A0A7C9QV56_9PROT</name>
<evidence type="ECO:0000256" key="5">
    <source>
        <dbReference type="ARBA" id="ARBA00022723"/>
    </source>
</evidence>
<dbReference type="PROSITE" id="PS51332">
    <property type="entry name" value="B12_BINDING"/>
    <property type="match status" value="1"/>
</dbReference>
<dbReference type="InterPro" id="IPR051198">
    <property type="entry name" value="BchE-like"/>
</dbReference>
<dbReference type="Proteomes" id="UP000480684">
    <property type="component" value="Unassembled WGS sequence"/>
</dbReference>
<dbReference type="AlphaFoldDB" id="A0A7C9QV56"/>
<dbReference type="InterPro" id="IPR034466">
    <property type="entry name" value="Methyltransferase_Class_B"/>
</dbReference>
<dbReference type="RefSeq" id="WP_163680823.1">
    <property type="nucleotide sequence ID" value="NZ_JAAIYP010000039.1"/>
</dbReference>
<dbReference type="EMBL" id="JAAIYP010000039">
    <property type="protein sequence ID" value="NFV81177.1"/>
    <property type="molecule type" value="Genomic_DNA"/>
</dbReference>
<feature type="domain" description="B12-binding" evidence="8">
    <location>
        <begin position="16"/>
        <end position="151"/>
    </location>
</feature>
<dbReference type="GO" id="GO:0003824">
    <property type="term" value="F:catalytic activity"/>
    <property type="evidence" value="ECO:0007669"/>
    <property type="project" value="InterPro"/>
</dbReference>
<keyword evidence="3" id="KW-0808">Transferase</keyword>
<dbReference type="PANTHER" id="PTHR43409">
    <property type="entry name" value="ANAEROBIC MAGNESIUM-PROTOPORPHYRIN IX MONOMETHYL ESTER CYCLASE-RELATED"/>
    <property type="match status" value="1"/>
</dbReference>
<organism evidence="10 11">
    <name type="scientific">Magnetospirillum aberrantis SpK</name>
    <dbReference type="NCBI Taxonomy" id="908842"/>
    <lineage>
        <taxon>Bacteria</taxon>
        <taxon>Pseudomonadati</taxon>
        <taxon>Pseudomonadota</taxon>
        <taxon>Alphaproteobacteria</taxon>
        <taxon>Rhodospirillales</taxon>
        <taxon>Rhodospirillaceae</taxon>
        <taxon>Magnetospirillum</taxon>
    </lineage>
</organism>
<dbReference type="SFLD" id="SFLDG01123">
    <property type="entry name" value="methyltransferase_(Class_B)"/>
    <property type="match status" value="1"/>
</dbReference>